<protein>
    <recommendedName>
        <fullName evidence="4">DUF1056 domain-containing protein</fullName>
    </recommendedName>
</protein>
<organism evidence="2 3">
    <name type="scientific">Kurthia populi</name>
    <dbReference type="NCBI Taxonomy" id="1562132"/>
    <lineage>
        <taxon>Bacteria</taxon>
        <taxon>Bacillati</taxon>
        <taxon>Bacillota</taxon>
        <taxon>Bacilli</taxon>
        <taxon>Bacillales</taxon>
        <taxon>Caryophanaceae</taxon>
        <taxon>Kurthia</taxon>
    </lineage>
</organism>
<comment type="caution">
    <text evidence="2">The sequence shown here is derived from an EMBL/GenBank/DDBJ whole genome shotgun (WGS) entry which is preliminary data.</text>
</comment>
<dbReference type="Proteomes" id="UP001597568">
    <property type="component" value="Unassembled WGS sequence"/>
</dbReference>
<feature type="transmembrane region" description="Helical" evidence="1">
    <location>
        <begin position="28"/>
        <end position="47"/>
    </location>
</feature>
<dbReference type="RefSeq" id="WP_380147932.1">
    <property type="nucleotide sequence ID" value="NZ_JBHUOR010000098.1"/>
</dbReference>
<gene>
    <name evidence="2" type="ORF">ACFSY7_11420</name>
</gene>
<name>A0ABW5Y213_9BACL</name>
<sequence length="54" mass="6082">MDYLKMFVIYLIVAFLLAYFAFNNNVSSSLLIAVSGALVFLIISFIFDKVRAAK</sequence>
<keyword evidence="3" id="KW-1185">Reference proteome</keyword>
<evidence type="ECO:0000256" key="1">
    <source>
        <dbReference type="SAM" id="Phobius"/>
    </source>
</evidence>
<keyword evidence="1" id="KW-0472">Membrane</keyword>
<accession>A0ABW5Y213</accession>
<feature type="transmembrane region" description="Helical" evidence="1">
    <location>
        <begin position="7"/>
        <end position="22"/>
    </location>
</feature>
<keyword evidence="1" id="KW-0812">Transmembrane</keyword>
<reference evidence="3" key="1">
    <citation type="journal article" date="2019" name="Int. J. Syst. Evol. Microbiol.">
        <title>The Global Catalogue of Microorganisms (GCM) 10K type strain sequencing project: providing services to taxonomists for standard genome sequencing and annotation.</title>
        <authorList>
            <consortium name="The Broad Institute Genomics Platform"/>
            <consortium name="The Broad Institute Genome Sequencing Center for Infectious Disease"/>
            <person name="Wu L."/>
            <person name="Ma J."/>
        </authorList>
    </citation>
    <scope>NUCLEOTIDE SEQUENCE [LARGE SCALE GENOMIC DNA]</scope>
    <source>
        <strain evidence="3">KCTC 33522</strain>
    </source>
</reference>
<proteinExistence type="predicted"/>
<keyword evidence="1" id="KW-1133">Transmembrane helix</keyword>
<evidence type="ECO:0000313" key="2">
    <source>
        <dbReference type="EMBL" id="MFD2869102.1"/>
    </source>
</evidence>
<dbReference type="EMBL" id="JBHUOR010000098">
    <property type="protein sequence ID" value="MFD2869102.1"/>
    <property type="molecule type" value="Genomic_DNA"/>
</dbReference>
<evidence type="ECO:0008006" key="4">
    <source>
        <dbReference type="Google" id="ProtNLM"/>
    </source>
</evidence>
<evidence type="ECO:0000313" key="3">
    <source>
        <dbReference type="Proteomes" id="UP001597568"/>
    </source>
</evidence>